<evidence type="ECO:0000313" key="2">
    <source>
        <dbReference type="Proteomes" id="UP000265520"/>
    </source>
</evidence>
<accession>A0A392PXF9</accession>
<name>A0A392PXF9_9FABA</name>
<keyword evidence="2" id="KW-1185">Reference proteome</keyword>
<dbReference type="EMBL" id="LXQA010100531">
    <property type="protein sequence ID" value="MCI16367.1"/>
    <property type="molecule type" value="Genomic_DNA"/>
</dbReference>
<dbReference type="Proteomes" id="UP000265520">
    <property type="component" value="Unassembled WGS sequence"/>
</dbReference>
<dbReference type="AlphaFoldDB" id="A0A392PXF9"/>
<reference evidence="1 2" key="1">
    <citation type="journal article" date="2018" name="Front. Plant Sci.">
        <title>Red Clover (Trifolium pratense) and Zigzag Clover (T. medium) - A Picture of Genomic Similarities and Differences.</title>
        <authorList>
            <person name="Dluhosova J."/>
            <person name="Istvanek J."/>
            <person name="Nedelnik J."/>
            <person name="Repkova J."/>
        </authorList>
    </citation>
    <scope>NUCLEOTIDE SEQUENCE [LARGE SCALE GENOMIC DNA]</scope>
    <source>
        <strain evidence="2">cv. 10/8</strain>
        <tissue evidence="1">Leaf</tissue>
    </source>
</reference>
<organism evidence="1 2">
    <name type="scientific">Trifolium medium</name>
    <dbReference type="NCBI Taxonomy" id="97028"/>
    <lineage>
        <taxon>Eukaryota</taxon>
        <taxon>Viridiplantae</taxon>
        <taxon>Streptophyta</taxon>
        <taxon>Embryophyta</taxon>
        <taxon>Tracheophyta</taxon>
        <taxon>Spermatophyta</taxon>
        <taxon>Magnoliopsida</taxon>
        <taxon>eudicotyledons</taxon>
        <taxon>Gunneridae</taxon>
        <taxon>Pentapetalae</taxon>
        <taxon>rosids</taxon>
        <taxon>fabids</taxon>
        <taxon>Fabales</taxon>
        <taxon>Fabaceae</taxon>
        <taxon>Papilionoideae</taxon>
        <taxon>50 kb inversion clade</taxon>
        <taxon>NPAAA clade</taxon>
        <taxon>Hologalegina</taxon>
        <taxon>IRL clade</taxon>
        <taxon>Trifolieae</taxon>
        <taxon>Trifolium</taxon>
    </lineage>
</organism>
<sequence length="57" mass="6606">MILTQLLHQRCNSKRVEIFYCARHGGGPVEHHEPGQEAVEQHRQTALPYYYAEGRSL</sequence>
<protein>
    <submittedName>
        <fullName evidence="1">Uncharacterized protein</fullName>
    </submittedName>
</protein>
<comment type="caution">
    <text evidence="1">The sequence shown here is derived from an EMBL/GenBank/DDBJ whole genome shotgun (WGS) entry which is preliminary data.</text>
</comment>
<proteinExistence type="predicted"/>
<evidence type="ECO:0000313" key="1">
    <source>
        <dbReference type="EMBL" id="MCI16367.1"/>
    </source>
</evidence>